<evidence type="ECO:0008006" key="3">
    <source>
        <dbReference type="Google" id="ProtNLM"/>
    </source>
</evidence>
<sequence>MFLCAVAPPRLVVATGAWFDGKIGMCPFVKGVPALRTSRNPQAGTIETKPISVTRDVYYDMVANHVLPAIRRIWLPSLKDLPILIQHDNASAHNIHDAMFESSCKAFGWNISTRFQPPNSPDLNVLDLGFFRAIQTLQYEKEASNVDELILAVHEAYVELDVETSENIFLTLQGVMISILEVSGYNNKLQHIGKAKLRRIGQLPESLIVSSDLVATCSDRVLQFEIEDQLARIAL</sequence>
<dbReference type="InterPro" id="IPR036397">
    <property type="entry name" value="RNaseH_sf"/>
</dbReference>
<dbReference type="PANTHER" id="PTHR47169:SF2">
    <property type="entry name" value="OS01G0541250 PROTEIN"/>
    <property type="match status" value="1"/>
</dbReference>
<gene>
    <name evidence="1" type="ORF">AaE_014459</name>
</gene>
<reference evidence="1 2" key="1">
    <citation type="submission" date="2019-06" db="EMBL/GenBank/DDBJ databases">
        <title>Genomics analysis of Aphanomyces spp. identifies a new class of oomycete effector associated with host adaptation.</title>
        <authorList>
            <person name="Gaulin E."/>
        </authorList>
    </citation>
    <scope>NUCLEOTIDE SEQUENCE [LARGE SCALE GENOMIC DNA]</scope>
    <source>
        <strain evidence="1 2">E</strain>
    </source>
</reference>
<comment type="caution">
    <text evidence="1">The sequence shown here is derived from an EMBL/GenBank/DDBJ whole genome shotgun (WGS) entry which is preliminary data.</text>
</comment>
<protein>
    <recommendedName>
        <fullName evidence="3">Tc1-like transposase DDE domain-containing protein</fullName>
    </recommendedName>
</protein>
<proteinExistence type="predicted"/>
<evidence type="ECO:0000313" key="2">
    <source>
        <dbReference type="Proteomes" id="UP000469452"/>
    </source>
</evidence>
<dbReference type="Gene3D" id="3.30.420.10">
    <property type="entry name" value="Ribonuclease H-like superfamily/Ribonuclease H"/>
    <property type="match status" value="1"/>
</dbReference>
<dbReference type="GO" id="GO:0003676">
    <property type="term" value="F:nucleic acid binding"/>
    <property type="evidence" value="ECO:0007669"/>
    <property type="project" value="InterPro"/>
</dbReference>
<evidence type="ECO:0000313" key="1">
    <source>
        <dbReference type="EMBL" id="KAF0705579.1"/>
    </source>
</evidence>
<dbReference type="PANTHER" id="PTHR47169">
    <property type="entry name" value="OS01G0541250 PROTEIN"/>
    <property type="match status" value="1"/>
</dbReference>
<dbReference type="EMBL" id="VJMI01020065">
    <property type="protein sequence ID" value="KAF0705579.1"/>
    <property type="molecule type" value="Genomic_DNA"/>
</dbReference>
<accession>A0A6A4Z6U9</accession>
<organism evidence="1 2">
    <name type="scientific">Aphanomyces astaci</name>
    <name type="common">Crayfish plague agent</name>
    <dbReference type="NCBI Taxonomy" id="112090"/>
    <lineage>
        <taxon>Eukaryota</taxon>
        <taxon>Sar</taxon>
        <taxon>Stramenopiles</taxon>
        <taxon>Oomycota</taxon>
        <taxon>Saprolegniomycetes</taxon>
        <taxon>Saprolegniales</taxon>
        <taxon>Verrucalvaceae</taxon>
        <taxon>Aphanomyces</taxon>
    </lineage>
</organism>
<name>A0A6A4Z6U9_APHAT</name>
<dbReference type="Proteomes" id="UP000469452">
    <property type="component" value="Unassembled WGS sequence"/>
</dbReference>
<dbReference type="AlphaFoldDB" id="A0A6A4Z6U9"/>
<dbReference type="VEuPathDB" id="FungiDB:H257_11324"/>